<proteinExistence type="predicted"/>
<evidence type="ECO:0000256" key="1">
    <source>
        <dbReference type="SAM" id="Coils"/>
    </source>
</evidence>
<protein>
    <submittedName>
        <fullName evidence="4">Phosphatidate phosphatase PAH1</fullName>
    </submittedName>
</protein>
<reference evidence="4" key="1">
    <citation type="submission" date="2020-06" db="EMBL/GenBank/DDBJ databases">
        <authorList>
            <person name="Li T."/>
            <person name="Hu X."/>
            <person name="Zhang T."/>
            <person name="Song X."/>
            <person name="Zhang H."/>
            <person name="Dai N."/>
            <person name="Sheng W."/>
            <person name="Hou X."/>
            <person name="Wei L."/>
        </authorList>
    </citation>
    <scope>NUCLEOTIDE SEQUENCE</scope>
    <source>
        <strain evidence="4">K16</strain>
        <tissue evidence="4">Leaf</tissue>
    </source>
</reference>
<comment type="caution">
    <text evidence="4">The sequence shown here is derived from an EMBL/GenBank/DDBJ whole genome shotgun (WGS) entry which is preliminary data.</text>
</comment>
<organism evidence="4 5">
    <name type="scientific">Sesamum angolense</name>
    <dbReference type="NCBI Taxonomy" id="2727404"/>
    <lineage>
        <taxon>Eukaryota</taxon>
        <taxon>Viridiplantae</taxon>
        <taxon>Streptophyta</taxon>
        <taxon>Embryophyta</taxon>
        <taxon>Tracheophyta</taxon>
        <taxon>Spermatophyta</taxon>
        <taxon>Magnoliopsida</taxon>
        <taxon>eudicotyledons</taxon>
        <taxon>Gunneridae</taxon>
        <taxon>Pentapetalae</taxon>
        <taxon>asterids</taxon>
        <taxon>lamiids</taxon>
        <taxon>Lamiales</taxon>
        <taxon>Pedaliaceae</taxon>
        <taxon>Sesamum</taxon>
    </lineage>
</organism>
<feature type="compositionally biased region" description="Basic and acidic residues" evidence="2">
    <location>
        <begin position="347"/>
        <end position="357"/>
    </location>
</feature>
<dbReference type="InterPro" id="IPR031315">
    <property type="entry name" value="LNS2/PITP"/>
</dbReference>
<gene>
    <name evidence="4" type="ORF">Sango_1464900</name>
</gene>
<dbReference type="SMART" id="SM00775">
    <property type="entry name" value="LNS2"/>
    <property type="match status" value="1"/>
</dbReference>
<feature type="domain" description="LNS2/PITP" evidence="3">
    <location>
        <begin position="588"/>
        <end position="822"/>
    </location>
</feature>
<feature type="region of interest" description="Disordered" evidence="2">
    <location>
        <begin position="276"/>
        <end position="309"/>
    </location>
</feature>
<dbReference type="EMBL" id="JACGWL010000008">
    <property type="protein sequence ID" value="KAK4396283.1"/>
    <property type="molecule type" value="Genomic_DNA"/>
</dbReference>
<keyword evidence="5" id="KW-1185">Reference proteome</keyword>
<evidence type="ECO:0000259" key="3">
    <source>
        <dbReference type="SMART" id="SM00775"/>
    </source>
</evidence>
<feature type="coiled-coil region" evidence="1">
    <location>
        <begin position="1196"/>
        <end position="1223"/>
    </location>
</feature>
<dbReference type="InterPro" id="IPR036412">
    <property type="entry name" value="HAD-like_sf"/>
</dbReference>
<dbReference type="Pfam" id="PF04571">
    <property type="entry name" value="Lipin_N"/>
    <property type="match status" value="1"/>
</dbReference>
<dbReference type="PANTHER" id="PTHR34121">
    <property type="entry name" value="MYOSIN-11"/>
    <property type="match status" value="1"/>
</dbReference>
<dbReference type="PANTHER" id="PTHR34121:SF8">
    <property type="match status" value="1"/>
</dbReference>
<feature type="region of interest" description="Disordered" evidence="2">
    <location>
        <begin position="347"/>
        <end position="442"/>
    </location>
</feature>
<reference evidence="4" key="2">
    <citation type="journal article" date="2024" name="Plant">
        <title>Genomic evolution and insights into agronomic trait innovations of Sesamum species.</title>
        <authorList>
            <person name="Miao H."/>
            <person name="Wang L."/>
            <person name="Qu L."/>
            <person name="Liu H."/>
            <person name="Sun Y."/>
            <person name="Le M."/>
            <person name="Wang Q."/>
            <person name="Wei S."/>
            <person name="Zheng Y."/>
            <person name="Lin W."/>
            <person name="Duan Y."/>
            <person name="Cao H."/>
            <person name="Xiong S."/>
            <person name="Wang X."/>
            <person name="Wei L."/>
            <person name="Li C."/>
            <person name="Ma Q."/>
            <person name="Ju M."/>
            <person name="Zhao R."/>
            <person name="Li G."/>
            <person name="Mu C."/>
            <person name="Tian Q."/>
            <person name="Mei H."/>
            <person name="Zhang T."/>
            <person name="Gao T."/>
            <person name="Zhang H."/>
        </authorList>
    </citation>
    <scope>NUCLEOTIDE SEQUENCE</scope>
    <source>
        <strain evidence="4">K16</strain>
    </source>
</reference>
<dbReference type="SUPFAM" id="SSF56784">
    <property type="entry name" value="HAD-like"/>
    <property type="match status" value="1"/>
</dbReference>
<dbReference type="InterPro" id="IPR007651">
    <property type="entry name" value="Lipin_N"/>
</dbReference>
<evidence type="ECO:0000313" key="5">
    <source>
        <dbReference type="Proteomes" id="UP001289374"/>
    </source>
</evidence>
<accession>A0AAE1WNB4</accession>
<name>A0AAE1WNB4_9LAMI</name>
<sequence length="1453" mass="161961">MDVVGKQDGTFRSTPWYVRFGKFQGVLKGAEKVVRIEVNGVEANFNMYLDNSGEAYFVREVYPGKDDDECFMNSENIDVNSTGSSNIDNDFNNGVEVQNKHLNLGMARLQRVESDTGDCGDALESENSNSEVVLVSVDGHILTAPISSSETDDEDVELDTPQFHLGPGAGTEEYDTGEATWTSDYLSDLHSSAHNISTGKTCDANSGTLPPKHPLEPCEGDQEHLFHTQETQTSTNNDKEVCINSSSGSTSSALNKDDVFKSCLELSELAVHSTNSNKDYVGSSDEIHEATEDPHKKSPGSPLGNPETEKRNHEILTKDGSPIDSGYPISISLPEVQVEAAIHERNTLDNDGSDSKHLQFVSSNQEPQDQIDVDPAVESKPSGKEVHASDDGYCKSELVEPHNAAPGPNEDTKSDASTSPEISLSENVPHAGMESHTAEDAFDPNHISRKYYLDLPVKPHDIIPGNVETVERKKDDSSMTSARWRLWPIPFRRVKTLEHSDANSSVEEVFVDSECFSPRQPPTTPIARVATDSPRKQIIRTNVPTTDQIASLNLKEGQNMVNFVFSTRVLGSQKVEAHIYLWKWNARIVISDVDGTITKSDVLGQFMPLVGKDWTHSGIARFFSAIKENGYQLLFLSARAIVQAYLTKNFLFNLKQSTLTYLILSLSWDFPFYRSIEKSYMPSGTAGLWMAKAYLMDLLSSPPMAYFLHYTEKVQSFSLKDHFLTYTIENCHPAGIRSCLGNRFIFVINFDGNVLLIAVIRRAPHEFKIACLEDIKALFPPDYNPFYAGFGNRDTDELSYRKIGIPKGKIFIINPKGEVAINHRVEVKAYTSFHTLVNDMFPPTSLVEQMSWLRSAVYKAVEVGGNNNLSRAVRSYADTVVNQAGQAVVGGARLFQDRVGARNFQSYRLAVKRLEEVSVSCRGIERVQLLRRWLVALKEIDRLNEAVNSEHLDKFSEMEDAPSRPTVVMYYDPDLGGEPMNFRDVFLHSQALEGITLSLILEEPNQEELSLLLEIFRLCLMGGKEAHDVAVSSVQELAKAFSTYSEEVLAKREELLQYAQDAIAGLKVNAEIVRIDSEVSNIRKKLMDMKNLVPLNEVGKKSSESASRISIENLKEALTHIRLCSRLEELLHLKKLIKNGDSPAAHNHKVDKLKILSESLASSASKAEKRMTDNRIQKEEALKFRVTKSSEVSLLEKELTVEIKALERRKDELEEELKKDELEPALSSIRKLVENLKRSDGTSTTEENDDAVSLRTALEEQYQAIANKVVTTFGVVESIKNQFSTQQVEDSRKSDGKVKELLDAIENIKAEFESIERPTLESVAPIMREGTPSTARTSELPSLSPRKHQNPTLELDLASTSRNDASRGISLGFNPIIALPLVRSRSTKVLGTAQLEPLEVLGLDGKKSSDAEAQLSKLKMELELENHSRGNSMEGIIDWEFDEVIEKEPRKSV</sequence>
<evidence type="ECO:0000256" key="2">
    <source>
        <dbReference type="SAM" id="MobiDB-lite"/>
    </source>
</evidence>
<feature type="compositionally biased region" description="Polar residues" evidence="2">
    <location>
        <begin position="415"/>
        <end position="426"/>
    </location>
</feature>
<feature type="region of interest" description="Disordered" evidence="2">
    <location>
        <begin position="229"/>
        <end position="254"/>
    </location>
</feature>
<dbReference type="Proteomes" id="UP001289374">
    <property type="component" value="Unassembled WGS sequence"/>
</dbReference>
<evidence type="ECO:0000313" key="4">
    <source>
        <dbReference type="EMBL" id="KAK4396283.1"/>
    </source>
</evidence>
<feature type="compositionally biased region" description="Basic and acidic residues" evidence="2">
    <location>
        <begin position="381"/>
        <end position="400"/>
    </location>
</feature>
<feature type="compositionally biased region" description="Polar residues" evidence="2">
    <location>
        <begin position="1331"/>
        <end position="1341"/>
    </location>
</feature>
<feature type="compositionally biased region" description="Basic and acidic residues" evidence="2">
    <location>
        <begin position="285"/>
        <end position="296"/>
    </location>
</feature>
<keyword evidence="1" id="KW-0175">Coiled coil</keyword>
<dbReference type="Pfam" id="PF08235">
    <property type="entry name" value="LNS2"/>
    <property type="match status" value="2"/>
</dbReference>
<dbReference type="InterPro" id="IPR013209">
    <property type="entry name" value="LNS2"/>
</dbReference>
<feature type="region of interest" description="Disordered" evidence="2">
    <location>
        <begin position="1328"/>
        <end position="1349"/>
    </location>
</feature>